<dbReference type="InterPro" id="IPR043136">
    <property type="entry name" value="B30.2/SPRY_sf"/>
</dbReference>
<evidence type="ECO:0000313" key="1">
    <source>
        <dbReference type="EMBL" id="CAF2051017.1"/>
    </source>
</evidence>
<proteinExistence type="predicted"/>
<dbReference type="Gene3D" id="2.60.120.920">
    <property type="match status" value="1"/>
</dbReference>
<evidence type="ECO:0000313" key="2">
    <source>
        <dbReference type="Proteomes" id="UP000663824"/>
    </source>
</evidence>
<sequence length="123" mass="13845">MNAHSRKKNCCEFIFSPEDMTECPLPNGKYLGTTFEHQSDIASTTVKCNLLPNGSNTTYFPSVSMNAYSRKKNCCEFVFSPEDMTECPLPEGYKPLLEPKLSRSKVPIVSCPYSAYLVHNIFS</sequence>
<gene>
    <name evidence="1" type="ORF">MBJ925_LOCUS13013</name>
</gene>
<protein>
    <submittedName>
        <fullName evidence="1">Uncharacterized protein</fullName>
    </submittedName>
</protein>
<dbReference type="AlphaFoldDB" id="A0A816PP49"/>
<dbReference type="EMBL" id="CAJNRE010005918">
    <property type="protein sequence ID" value="CAF2051017.1"/>
    <property type="molecule type" value="Genomic_DNA"/>
</dbReference>
<organism evidence="1 2">
    <name type="scientific">Rotaria magnacalcarata</name>
    <dbReference type="NCBI Taxonomy" id="392030"/>
    <lineage>
        <taxon>Eukaryota</taxon>
        <taxon>Metazoa</taxon>
        <taxon>Spiralia</taxon>
        <taxon>Gnathifera</taxon>
        <taxon>Rotifera</taxon>
        <taxon>Eurotatoria</taxon>
        <taxon>Bdelloidea</taxon>
        <taxon>Philodinida</taxon>
        <taxon>Philodinidae</taxon>
        <taxon>Rotaria</taxon>
    </lineage>
</organism>
<accession>A0A816PP49</accession>
<name>A0A816PP49_9BILA</name>
<dbReference type="Proteomes" id="UP000663824">
    <property type="component" value="Unassembled WGS sequence"/>
</dbReference>
<comment type="caution">
    <text evidence="1">The sequence shown here is derived from an EMBL/GenBank/DDBJ whole genome shotgun (WGS) entry which is preliminary data.</text>
</comment>
<reference evidence="1" key="1">
    <citation type="submission" date="2021-02" db="EMBL/GenBank/DDBJ databases">
        <authorList>
            <person name="Nowell W R."/>
        </authorList>
    </citation>
    <scope>NUCLEOTIDE SEQUENCE</scope>
</reference>